<reference evidence="7" key="1">
    <citation type="submission" date="2020-10" db="EMBL/GenBank/DDBJ databases">
        <authorList>
            <person name="Gilroy R."/>
        </authorList>
    </citation>
    <scope>NUCLEOTIDE SEQUENCE</scope>
    <source>
        <strain evidence="7">CHK199-13235</strain>
    </source>
</reference>
<keyword evidence="3 6" id="KW-0489">Methyltransferase</keyword>
<dbReference type="FunFam" id="3.40.50.150:FF:000041">
    <property type="entry name" value="Ribosomal RNA small subunit methyltransferase G"/>
    <property type="match status" value="1"/>
</dbReference>
<dbReference type="PANTHER" id="PTHR31760:SF0">
    <property type="entry name" value="S-ADENOSYL-L-METHIONINE-DEPENDENT METHYLTRANSFERASES SUPERFAMILY PROTEIN"/>
    <property type="match status" value="1"/>
</dbReference>
<feature type="binding site" evidence="6">
    <location>
        <position position="78"/>
    </location>
    <ligand>
        <name>S-adenosyl-L-methionine</name>
        <dbReference type="ChEBI" id="CHEBI:59789"/>
    </ligand>
</feature>
<name>A0A9D1FQ26_9FIRM</name>
<dbReference type="Pfam" id="PF02527">
    <property type="entry name" value="GidB"/>
    <property type="match status" value="1"/>
</dbReference>
<dbReference type="AlphaFoldDB" id="A0A9D1FQ26"/>
<evidence type="ECO:0000256" key="5">
    <source>
        <dbReference type="ARBA" id="ARBA00022691"/>
    </source>
</evidence>
<evidence type="ECO:0000256" key="6">
    <source>
        <dbReference type="HAMAP-Rule" id="MF_00074"/>
    </source>
</evidence>
<comment type="caution">
    <text evidence="6">Lacks conserved residue(s) required for the propagation of feature annotation.</text>
</comment>
<dbReference type="Gene3D" id="3.40.50.150">
    <property type="entry name" value="Vaccinia Virus protein VP39"/>
    <property type="match status" value="1"/>
</dbReference>
<dbReference type="SUPFAM" id="SSF53335">
    <property type="entry name" value="S-adenosyl-L-methionine-dependent methyltransferases"/>
    <property type="match status" value="1"/>
</dbReference>
<gene>
    <name evidence="6 7" type="primary">rsmG</name>
    <name evidence="7" type="ORF">IAB51_12780</name>
</gene>
<protein>
    <recommendedName>
        <fullName evidence="6">Ribosomal RNA small subunit methyltransferase G</fullName>
        <ecNumber evidence="6">2.1.1.-</ecNumber>
    </recommendedName>
    <alternativeName>
        <fullName evidence="6">16S rRNA 7-methylguanosine methyltransferase</fullName>
        <shortName evidence="6">16S rRNA m7G methyltransferase</shortName>
    </alternativeName>
</protein>
<comment type="function">
    <text evidence="6">Specifically methylates the N7 position of a guanine in 16S rRNA.</text>
</comment>
<dbReference type="PANTHER" id="PTHR31760">
    <property type="entry name" value="S-ADENOSYL-L-METHIONINE-DEPENDENT METHYLTRANSFERASES SUPERFAMILY PROTEIN"/>
    <property type="match status" value="1"/>
</dbReference>
<dbReference type="EC" id="2.1.1.-" evidence="6"/>
<organism evidence="7 8">
    <name type="scientific">Candidatus Merdivicinus excrementipullorum</name>
    <dbReference type="NCBI Taxonomy" id="2840867"/>
    <lineage>
        <taxon>Bacteria</taxon>
        <taxon>Bacillati</taxon>
        <taxon>Bacillota</taxon>
        <taxon>Clostridia</taxon>
        <taxon>Eubacteriales</taxon>
        <taxon>Oscillospiraceae</taxon>
        <taxon>Oscillospiraceae incertae sedis</taxon>
        <taxon>Candidatus Merdivicinus</taxon>
    </lineage>
</organism>
<evidence type="ECO:0000256" key="1">
    <source>
        <dbReference type="ARBA" id="ARBA00022490"/>
    </source>
</evidence>
<dbReference type="InterPro" id="IPR029063">
    <property type="entry name" value="SAM-dependent_MTases_sf"/>
</dbReference>
<keyword evidence="2 6" id="KW-0698">rRNA processing</keyword>
<keyword evidence="5 6" id="KW-0949">S-adenosyl-L-methionine</keyword>
<evidence type="ECO:0000256" key="3">
    <source>
        <dbReference type="ARBA" id="ARBA00022603"/>
    </source>
</evidence>
<dbReference type="EMBL" id="DVJP01000082">
    <property type="protein sequence ID" value="HIS77652.1"/>
    <property type="molecule type" value="Genomic_DNA"/>
</dbReference>
<reference evidence="7" key="2">
    <citation type="journal article" date="2021" name="PeerJ">
        <title>Extensive microbial diversity within the chicken gut microbiome revealed by metagenomics and culture.</title>
        <authorList>
            <person name="Gilroy R."/>
            <person name="Ravi A."/>
            <person name="Getino M."/>
            <person name="Pursley I."/>
            <person name="Horton D.L."/>
            <person name="Alikhan N.F."/>
            <person name="Baker D."/>
            <person name="Gharbi K."/>
            <person name="Hall N."/>
            <person name="Watson M."/>
            <person name="Adriaenssens E.M."/>
            <person name="Foster-Nyarko E."/>
            <person name="Jarju S."/>
            <person name="Secka A."/>
            <person name="Antonio M."/>
            <person name="Oren A."/>
            <person name="Chaudhuri R.R."/>
            <person name="La Ragione R."/>
            <person name="Hildebrand F."/>
            <person name="Pallen M.J."/>
        </authorList>
    </citation>
    <scope>NUCLEOTIDE SEQUENCE</scope>
    <source>
        <strain evidence="7">CHK199-13235</strain>
    </source>
</reference>
<feature type="binding site" evidence="6">
    <location>
        <position position="83"/>
    </location>
    <ligand>
        <name>S-adenosyl-L-methionine</name>
        <dbReference type="ChEBI" id="CHEBI:59789"/>
    </ligand>
</feature>
<dbReference type="GO" id="GO:0070043">
    <property type="term" value="F:rRNA (guanine-N7-)-methyltransferase activity"/>
    <property type="evidence" value="ECO:0007669"/>
    <property type="project" value="UniProtKB-UniRule"/>
</dbReference>
<dbReference type="NCBIfam" id="TIGR00138">
    <property type="entry name" value="rsmG_gidB"/>
    <property type="match status" value="1"/>
</dbReference>
<comment type="similarity">
    <text evidence="6">Belongs to the methyltransferase superfamily. RNA methyltransferase RsmG family.</text>
</comment>
<accession>A0A9D1FQ26</accession>
<feature type="binding site" evidence="6">
    <location>
        <begin position="128"/>
        <end position="129"/>
    </location>
    <ligand>
        <name>S-adenosyl-L-methionine</name>
        <dbReference type="ChEBI" id="CHEBI:59789"/>
    </ligand>
</feature>
<evidence type="ECO:0000256" key="4">
    <source>
        <dbReference type="ARBA" id="ARBA00022679"/>
    </source>
</evidence>
<keyword evidence="4 6" id="KW-0808">Transferase</keyword>
<dbReference type="Proteomes" id="UP000824002">
    <property type="component" value="Unassembled WGS sequence"/>
</dbReference>
<keyword evidence="1 6" id="KW-0963">Cytoplasm</keyword>
<comment type="caution">
    <text evidence="7">The sequence shown here is derived from an EMBL/GenBank/DDBJ whole genome shotgun (WGS) entry which is preliminary data.</text>
</comment>
<dbReference type="GO" id="GO:0005829">
    <property type="term" value="C:cytosol"/>
    <property type="evidence" value="ECO:0007669"/>
    <property type="project" value="TreeGrafter"/>
</dbReference>
<proteinExistence type="inferred from homology"/>
<evidence type="ECO:0000313" key="8">
    <source>
        <dbReference type="Proteomes" id="UP000824002"/>
    </source>
</evidence>
<comment type="subcellular location">
    <subcellularLocation>
        <location evidence="6">Cytoplasm</location>
    </subcellularLocation>
</comment>
<feature type="binding site" evidence="6">
    <location>
        <position position="147"/>
    </location>
    <ligand>
        <name>S-adenosyl-L-methionine</name>
        <dbReference type="ChEBI" id="CHEBI:59789"/>
    </ligand>
</feature>
<sequence length="239" mass="26872">MIDSAYLKDVMASQGLKYSDDLAEKLDLYARLLVEWNEKINLTAITDPAGIVLKHFVDSLLLTKAAEIPQNASLIDIGTGAGFPSVPVKLYRPDIRLVLLDSLNKRINFLSTLARELEIQAECRHGRAEEIGREPAYREQFDIVTARAVTNLRDLSEYCLPYVKVGGYFAALKGYDVEEEWKEAQFAISQMGGKTEDIRKFDLGEEARRAIVLIKKVRPTPAKYPRPAAKMKKSPLTAR</sequence>
<dbReference type="InterPro" id="IPR003682">
    <property type="entry name" value="rRNA_ssu_MeTfrase_G"/>
</dbReference>
<evidence type="ECO:0000313" key="7">
    <source>
        <dbReference type="EMBL" id="HIS77652.1"/>
    </source>
</evidence>
<evidence type="ECO:0000256" key="2">
    <source>
        <dbReference type="ARBA" id="ARBA00022552"/>
    </source>
</evidence>
<dbReference type="HAMAP" id="MF_00074">
    <property type="entry name" value="16SrRNA_methyltr_G"/>
    <property type="match status" value="1"/>
</dbReference>
<dbReference type="PIRSF" id="PIRSF003078">
    <property type="entry name" value="GidB"/>
    <property type="match status" value="1"/>
</dbReference>